<feature type="region of interest" description="Disordered" evidence="1">
    <location>
        <begin position="93"/>
        <end position="133"/>
    </location>
</feature>
<reference evidence="2 3" key="1">
    <citation type="submission" date="2016-10" db="EMBL/GenBank/DDBJ databases">
        <authorList>
            <person name="de Groot N.N."/>
        </authorList>
    </citation>
    <scope>NUCLEOTIDE SEQUENCE [LARGE SCALE GENOMIC DNA]</scope>
    <source>
        <strain evidence="2 3">DSM 2872</strain>
    </source>
</reference>
<feature type="compositionally biased region" description="Polar residues" evidence="1">
    <location>
        <begin position="167"/>
        <end position="177"/>
    </location>
</feature>
<gene>
    <name evidence="2" type="ORF">SAMN05660648_02263</name>
</gene>
<name>A0A1H3Z4A0_SELRU</name>
<accession>A0A1H3Z4A0</accession>
<evidence type="ECO:0000313" key="3">
    <source>
        <dbReference type="Proteomes" id="UP000183469"/>
    </source>
</evidence>
<protein>
    <submittedName>
        <fullName evidence="2">Uncharacterized protein</fullName>
    </submittedName>
</protein>
<evidence type="ECO:0000256" key="1">
    <source>
        <dbReference type="SAM" id="MobiDB-lite"/>
    </source>
</evidence>
<organism evidence="2 3">
    <name type="scientific">Selenomonas ruminantium</name>
    <dbReference type="NCBI Taxonomy" id="971"/>
    <lineage>
        <taxon>Bacteria</taxon>
        <taxon>Bacillati</taxon>
        <taxon>Bacillota</taxon>
        <taxon>Negativicutes</taxon>
        <taxon>Selenomonadales</taxon>
        <taxon>Selenomonadaceae</taxon>
        <taxon>Selenomonas</taxon>
    </lineage>
</organism>
<feature type="region of interest" description="Disordered" evidence="1">
    <location>
        <begin position="153"/>
        <end position="183"/>
    </location>
</feature>
<evidence type="ECO:0000313" key="2">
    <source>
        <dbReference type="EMBL" id="SEA18545.1"/>
    </source>
</evidence>
<dbReference type="AlphaFoldDB" id="A0A1H3Z4A0"/>
<proteinExistence type="predicted"/>
<dbReference type="Proteomes" id="UP000183469">
    <property type="component" value="Unassembled WGS sequence"/>
</dbReference>
<sequence length="183" mass="19549">MDAQCVHVQRRPPALIAAPLAATNDRQGCGLRWPDCNEREVRPHVPKPSPYALPFVSCLPFSRLTGQLQVSVATWTAQLSTKAAGHPLPVARCARGRSGRRSDRVPEGGRAGTGGTSEPNLPEGETRERRRTVRHRLTGVLLVTRDKGGARCSPCDVDAGVRGGQGSSWVPASTKAENTAWGG</sequence>
<dbReference type="EMBL" id="FNQG01000010">
    <property type="protein sequence ID" value="SEA18545.1"/>
    <property type="molecule type" value="Genomic_DNA"/>
</dbReference>